<protein>
    <submittedName>
        <fullName evidence="2">Uncharacterized protein</fullName>
    </submittedName>
</protein>
<name>A0A388K4F7_CHABU</name>
<dbReference type="Gramene" id="GBG64940">
    <property type="protein sequence ID" value="GBG64940"/>
    <property type="gene ID" value="CBR_g48688"/>
</dbReference>
<dbReference type="AlphaFoldDB" id="A0A388K4F7"/>
<evidence type="ECO:0000313" key="2">
    <source>
        <dbReference type="EMBL" id="GBG64940.1"/>
    </source>
</evidence>
<organism evidence="2 3">
    <name type="scientific">Chara braunii</name>
    <name type="common">Braun's stonewort</name>
    <dbReference type="NCBI Taxonomy" id="69332"/>
    <lineage>
        <taxon>Eukaryota</taxon>
        <taxon>Viridiplantae</taxon>
        <taxon>Streptophyta</taxon>
        <taxon>Charophyceae</taxon>
        <taxon>Charales</taxon>
        <taxon>Characeae</taxon>
        <taxon>Chara</taxon>
    </lineage>
</organism>
<comment type="caution">
    <text evidence="2">The sequence shown here is derived from an EMBL/GenBank/DDBJ whole genome shotgun (WGS) entry which is preliminary data.</text>
</comment>
<sequence length="86" mass="9888">MKSDIAALRRGNEENRVKGEEKGGRQWKDNGLNPCLRSCNGRGAGRRDEREGRTALQGRKGRREEEIPRRKEGEEGVQRGERKQEK</sequence>
<feature type="compositionally biased region" description="Basic and acidic residues" evidence="1">
    <location>
        <begin position="62"/>
        <end position="86"/>
    </location>
</feature>
<dbReference type="Proteomes" id="UP000265515">
    <property type="component" value="Unassembled WGS sequence"/>
</dbReference>
<feature type="compositionally biased region" description="Basic and acidic residues" evidence="1">
    <location>
        <begin position="10"/>
        <end position="28"/>
    </location>
</feature>
<keyword evidence="3" id="KW-1185">Reference proteome</keyword>
<proteinExistence type="predicted"/>
<accession>A0A388K4F7</accession>
<evidence type="ECO:0000313" key="3">
    <source>
        <dbReference type="Proteomes" id="UP000265515"/>
    </source>
</evidence>
<dbReference type="EMBL" id="BFEA01000056">
    <property type="protein sequence ID" value="GBG64940.1"/>
    <property type="molecule type" value="Genomic_DNA"/>
</dbReference>
<gene>
    <name evidence="2" type="ORF">CBR_g48688</name>
</gene>
<evidence type="ECO:0000256" key="1">
    <source>
        <dbReference type="SAM" id="MobiDB-lite"/>
    </source>
</evidence>
<feature type="region of interest" description="Disordered" evidence="1">
    <location>
        <begin position="1"/>
        <end position="86"/>
    </location>
</feature>
<reference evidence="2 3" key="1">
    <citation type="journal article" date="2018" name="Cell">
        <title>The Chara Genome: Secondary Complexity and Implications for Plant Terrestrialization.</title>
        <authorList>
            <person name="Nishiyama T."/>
            <person name="Sakayama H."/>
            <person name="Vries J.D."/>
            <person name="Buschmann H."/>
            <person name="Saint-Marcoux D."/>
            <person name="Ullrich K.K."/>
            <person name="Haas F.B."/>
            <person name="Vanderstraeten L."/>
            <person name="Becker D."/>
            <person name="Lang D."/>
            <person name="Vosolsobe S."/>
            <person name="Rombauts S."/>
            <person name="Wilhelmsson P.K.I."/>
            <person name="Janitza P."/>
            <person name="Kern R."/>
            <person name="Heyl A."/>
            <person name="Rumpler F."/>
            <person name="Villalobos L.I.A.C."/>
            <person name="Clay J.M."/>
            <person name="Skokan R."/>
            <person name="Toyoda A."/>
            <person name="Suzuki Y."/>
            <person name="Kagoshima H."/>
            <person name="Schijlen E."/>
            <person name="Tajeshwar N."/>
            <person name="Catarino B."/>
            <person name="Hetherington A.J."/>
            <person name="Saltykova A."/>
            <person name="Bonnot C."/>
            <person name="Breuninger H."/>
            <person name="Symeonidi A."/>
            <person name="Radhakrishnan G.V."/>
            <person name="Van Nieuwerburgh F."/>
            <person name="Deforce D."/>
            <person name="Chang C."/>
            <person name="Karol K.G."/>
            <person name="Hedrich R."/>
            <person name="Ulvskov P."/>
            <person name="Glockner G."/>
            <person name="Delwiche C.F."/>
            <person name="Petrasek J."/>
            <person name="Van de Peer Y."/>
            <person name="Friml J."/>
            <person name="Beilby M."/>
            <person name="Dolan L."/>
            <person name="Kohara Y."/>
            <person name="Sugano S."/>
            <person name="Fujiyama A."/>
            <person name="Delaux P.-M."/>
            <person name="Quint M."/>
            <person name="TheiBen G."/>
            <person name="Hagemann M."/>
            <person name="Harholt J."/>
            <person name="Dunand C."/>
            <person name="Zachgo S."/>
            <person name="Langdale J."/>
            <person name="Maumus F."/>
            <person name="Straeten D.V.D."/>
            <person name="Gould S.B."/>
            <person name="Rensing S.A."/>
        </authorList>
    </citation>
    <scope>NUCLEOTIDE SEQUENCE [LARGE SCALE GENOMIC DNA]</scope>
    <source>
        <strain evidence="2 3">S276</strain>
    </source>
</reference>